<organism evidence="2 3">
    <name type="scientific">Dryococelus australis</name>
    <dbReference type="NCBI Taxonomy" id="614101"/>
    <lineage>
        <taxon>Eukaryota</taxon>
        <taxon>Metazoa</taxon>
        <taxon>Ecdysozoa</taxon>
        <taxon>Arthropoda</taxon>
        <taxon>Hexapoda</taxon>
        <taxon>Insecta</taxon>
        <taxon>Pterygota</taxon>
        <taxon>Neoptera</taxon>
        <taxon>Polyneoptera</taxon>
        <taxon>Phasmatodea</taxon>
        <taxon>Verophasmatodea</taxon>
        <taxon>Anareolatae</taxon>
        <taxon>Phasmatidae</taxon>
        <taxon>Eurycanthinae</taxon>
        <taxon>Dryococelus</taxon>
    </lineage>
</organism>
<dbReference type="Proteomes" id="UP001159363">
    <property type="component" value="Chromosome 3"/>
</dbReference>
<sequence length="156" mass="17538">MLTFSFFRGPVWKRRVEFFLSCSSGQVTPDLRMWESCRTMLFVSGFPRGSPVSPAPSSRRHSILTPFTLIGSQYLGVKSRPNICTQFTHSNDRHPPAVDPLISATPNPQQPQVPLYRVGETGLPRENPPTNDIVRHDSHTRKSGVTRPGIEPESPW</sequence>
<gene>
    <name evidence="2" type="ORF">PR048_009038</name>
</gene>
<reference evidence="2 3" key="1">
    <citation type="submission" date="2023-02" db="EMBL/GenBank/DDBJ databases">
        <title>LHISI_Scaffold_Assembly.</title>
        <authorList>
            <person name="Stuart O.P."/>
            <person name="Cleave R."/>
            <person name="Magrath M.J.L."/>
            <person name="Mikheyev A.S."/>
        </authorList>
    </citation>
    <scope>NUCLEOTIDE SEQUENCE [LARGE SCALE GENOMIC DNA]</scope>
    <source>
        <strain evidence="2">Daus_M_001</strain>
        <tissue evidence="2">Leg muscle</tissue>
    </source>
</reference>
<accession>A0ABQ9HZN2</accession>
<keyword evidence="3" id="KW-1185">Reference proteome</keyword>
<protein>
    <submittedName>
        <fullName evidence="2">Uncharacterized protein</fullName>
    </submittedName>
</protein>
<evidence type="ECO:0000313" key="3">
    <source>
        <dbReference type="Proteomes" id="UP001159363"/>
    </source>
</evidence>
<name>A0ABQ9HZN2_9NEOP</name>
<comment type="caution">
    <text evidence="2">The sequence shown here is derived from an EMBL/GenBank/DDBJ whole genome shotgun (WGS) entry which is preliminary data.</text>
</comment>
<evidence type="ECO:0000256" key="1">
    <source>
        <dbReference type="SAM" id="MobiDB-lite"/>
    </source>
</evidence>
<proteinExistence type="predicted"/>
<evidence type="ECO:0000313" key="2">
    <source>
        <dbReference type="EMBL" id="KAJ8889539.1"/>
    </source>
</evidence>
<dbReference type="EMBL" id="JARBHB010000003">
    <property type="protein sequence ID" value="KAJ8889539.1"/>
    <property type="molecule type" value="Genomic_DNA"/>
</dbReference>
<feature type="region of interest" description="Disordered" evidence="1">
    <location>
        <begin position="88"/>
        <end position="156"/>
    </location>
</feature>